<comment type="similarity">
    <text evidence="1">Belongs to the thioesterase family.</text>
</comment>
<protein>
    <submittedName>
        <fullName evidence="3">Putative thioesterase</fullName>
    </submittedName>
</protein>
<dbReference type="Gene3D" id="3.40.50.1820">
    <property type="entry name" value="alpha/beta hydrolase"/>
    <property type="match status" value="1"/>
</dbReference>
<dbReference type="Proteomes" id="UP000251213">
    <property type="component" value="Unassembled WGS sequence"/>
</dbReference>
<feature type="domain" description="Thioesterase" evidence="2">
    <location>
        <begin position="20"/>
        <end position="241"/>
    </location>
</feature>
<organism evidence="3 4">
    <name type="scientific">Thermoflavimicrobium daqui</name>
    <dbReference type="NCBI Taxonomy" id="2137476"/>
    <lineage>
        <taxon>Bacteria</taxon>
        <taxon>Bacillati</taxon>
        <taxon>Bacillota</taxon>
        <taxon>Bacilli</taxon>
        <taxon>Bacillales</taxon>
        <taxon>Thermoactinomycetaceae</taxon>
        <taxon>Thermoflavimicrobium</taxon>
    </lineage>
</organism>
<reference evidence="3 4" key="1">
    <citation type="submission" date="2018-06" db="EMBL/GenBank/DDBJ databases">
        <title>Thermoflavimicrobium daqus sp. nov., a thermophilic microbe isolated from Moutai-flavour Daqu.</title>
        <authorList>
            <person name="Wang X."/>
            <person name="Zhou H."/>
        </authorList>
    </citation>
    <scope>NUCLEOTIDE SEQUENCE [LARGE SCALE GENOMIC DNA]</scope>
    <source>
        <strain evidence="3 4">FBKL4.011</strain>
    </source>
</reference>
<accession>A0A364K7I7</accession>
<dbReference type="InterPro" id="IPR001031">
    <property type="entry name" value="Thioesterase"/>
</dbReference>
<dbReference type="InterPro" id="IPR029058">
    <property type="entry name" value="AB_hydrolase_fold"/>
</dbReference>
<gene>
    <name evidence="3" type="ORF">DL897_04500</name>
</gene>
<dbReference type="PANTHER" id="PTHR11487:SF0">
    <property type="entry name" value="S-ACYL FATTY ACID SYNTHASE THIOESTERASE, MEDIUM CHAIN"/>
    <property type="match status" value="1"/>
</dbReference>
<name>A0A364K7I7_9BACL</name>
<reference evidence="3 4" key="2">
    <citation type="submission" date="2018-06" db="EMBL/GenBank/DDBJ databases">
        <authorList>
            <person name="Zhirakovskaya E."/>
        </authorList>
    </citation>
    <scope>NUCLEOTIDE SEQUENCE [LARGE SCALE GENOMIC DNA]</scope>
    <source>
        <strain evidence="3 4">FBKL4.011</strain>
    </source>
</reference>
<dbReference type="PANTHER" id="PTHR11487">
    <property type="entry name" value="THIOESTERASE"/>
    <property type="match status" value="1"/>
</dbReference>
<dbReference type="EMBL" id="QJKK01000002">
    <property type="protein sequence ID" value="RAL26259.1"/>
    <property type="molecule type" value="Genomic_DNA"/>
</dbReference>
<evidence type="ECO:0000313" key="3">
    <source>
        <dbReference type="EMBL" id="RAL26259.1"/>
    </source>
</evidence>
<dbReference type="Pfam" id="PF00975">
    <property type="entry name" value="Thioesterase"/>
    <property type="match status" value="1"/>
</dbReference>
<keyword evidence="4" id="KW-1185">Reference proteome</keyword>
<evidence type="ECO:0000256" key="1">
    <source>
        <dbReference type="ARBA" id="ARBA00007169"/>
    </source>
</evidence>
<dbReference type="InterPro" id="IPR012223">
    <property type="entry name" value="TEII"/>
</dbReference>
<comment type="caution">
    <text evidence="3">The sequence shown here is derived from an EMBL/GenBank/DDBJ whole genome shotgun (WGS) entry which is preliminary data.</text>
</comment>
<proteinExistence type="inferred from homology"/>
<dbReference type="AlphaFoldDB" id="A0A364K7I7"/>
<dbReference type="GO" id="GO:0008610">
    <property type="term" value="P:lipid biosynthetic process"/>
    <property type="evidence" value="ECO:0007669"/>
    <property type="project" value="TreeGrafter"/>
</dbReference>
<dbReference type="RefSeq" id="WP_113657944.1">
    <property type="nucleotide sequence ID" value="NZ_KZ845664.1"/>
</dbReference>
<evidence type="ECO:0000259" key="2">
    <source>
        <dbReference type="Pfam" id="PF00975"/>
    </source>
</evidence>
<dbReference type="SUPFAM" id="SSF53474">
    <property type="entry name" value="alpha/beta-Hydrolases"/>
    <property type="match status" value="1"/>
</dbReference>
<evidence type="ECO:0000313" key="4">
    <source>
        <dbReference type="Proteomes" id="UP000251213"/>
    </source>
</evidence>
<dbReference type="OrthoDB" id="2213423at2"/>
<sequence length="264" mass="30594">MQTTTPWLWTNHRIKEAKLHLFCFPYAGGNPVIFRSWQEKFPASIGVIPVCLPGRGMRMAEPSYTDLYQLIHDLAEAMLPYLTKPFMFFGHSMGALVSYELARYLQARYQVQPEHLIVSAFRAPHLPDPNPPIYHLPDEEFLHELSEMNGMPKEILENKELLDLFLPTLRTDFQICETYTHRPGLLLNYPITVLGGKYDPDPSIEILRPWKEHTSSTCKLQVFDGDHFFIHAKEEEVIQFLCEMLTTWLESNASTDSHVAKMRD</sequence>